<gene>
    <name evidence="2" type="ORF">J4573_38335</name>
</gene>
<sequence>MNGIRIGVVLGSTRPQRLGERVCHFVMKQAKDVPDADFRVLDLAGYRMPFFDEAEAPLANRDRVPAENVRCWLGDLAAMDGYLFLTPEYNYTFPAVLKNALDFLAKEAEGKPAAILSYSNTMHGGNIAGNELRAVLSKLGMLPLPRSLPMAHAERLLDETGDLVEQSDWAAKVAAFVPWSLNELVRYAAALKTVRAA</sequence>
<organism evidence="2 3">
    <name type="scientific">Actinomadura barringtoniae</name>
    <dbReference type="NCBI Taxonomy" id="1427535"/>
    <lineage>
        <taxon>Bacteria</taxon>
        <taxon>Bacillati</taxon>
        <taxon>Actinomycetota</taxon>
        <taxon>Actinomycetes</taxon>
        <taxon>Streptosporangiales</taxon>
        <taxon>Thermomonosporaceae</taxon>
        <taxon>Actinomadura</taxon>
    </lineage>
</organism>
<dbReference type="InterPro" id="IPR029039">
    <property type="entry name" value="Flavoprotein-like_sf"/>
</dbReference>
<accession>A0A939PMX4</accession>
<dbReference type="InterPro" id="IPR005025">
    <property type="entry name" value="FMN_Rdtase-like_dom"/>
</dbReference>
<dbReference type="GO" id="GO:0005829">
    <property type="term" value="C:cytosol"/>
    <property type="evidence" value="ECO:0007669"/>
    <property type="project" value="TreeGrafter"/>
</dbReference>
<evidence type="ECO:0000259" key="1">
    <source>
        <dbReference type="Pfam" id="PF03358"/>
    </source>
</evidence>
<proteinExistence type="predicted"/>
<feature type="domain" description="NADPH-dependent FMN reductase-like" evidence="1">
    <location>
        <begin position="5"/>
        <end position="152"/>
    </location>
</feature>
<dbReference type="Gene3D" id="3.40.50.360">
    <property type="match status" value="1"/>
</dbReference>
<reference evidence="2" key="1">
    <citation type="submission" date="2021-03" db="EMBL/GenBank/DDBJ databases">
        <authorList>
            <person name="Kanchanasin P."/>
            <person name="Saeng-In P."/>
            <person name="Phongsopitanun W."/>
            <person name="Yuki M."/>
            <person name="Kudo T."/>
            <person name="Ohkuma M."/>
            <person name="Tanasupawat S."/>
        </authorList>
    </citation>
    <scope>NUCLEOTIDE SEQUENCE</scope>
    <source>
        <strain evidence="2">GKU 128</strain>
    </source>
</reference>
<dbReference type="RefSeq" id="WP_208261020.1">
    <property type="nucleotide sequence ID" value="NZ_JAGEOJ010000018.1"/>
</dbReference>
<dbReference type="GO" id="GO:0010181">
    <property type="term" value="F:FMN binding"/>
    <property type="evidence" value="ECO:0007669"/>
    <property type="project" value="TreeGrafter"/>
</dbReference>
<dbReference type="PANTHER" id="PTHR30543">
    <property type="entry name" value="CHROMATE REDUCTASE"/>
    <property type="match status" value="1"/>
</dbReference>
<dbReference type="InterPro" id="IPR050712">
    <property type="entry name" value="NAD(P)H-dep_reductase"/>
</dbReference>
<dbReference type="PANTHER" id="PTHR30543:SF21">
    <property type="entry name" value="NAD(P)H-DEPENDENT FMN REDUCTASE LOT6"/>
    <property type="match status" value="1"/>
</dbReference>
<name>A0A939PMX4_9ACTN</name>
<comment type="caution">
    <text evidence="2">The sequence shown here is derived from an EMBL/GenBank/DDBJ whole genome shotgun (WGS) entry which is preliminary data.</text>
</comment>
<dbReference type="EMBL" id="JAGEOJ010000018">
    <property type="protein sequence ID" value="MBO2453003.1"/>
    <property type="molecule type" value="Genomic_DNA"/>
</dbReference>
<dbReference type="SUPFAM" id="SSF52218">
    <property type="entry name" value="Flavoproteins"/>
    <property type="match status" value="1"/>
</dbReference>
<keyword evidence="3" id="KW-1185">Reference proteome</keyword>
<evidence type="ECO:0000313" key="3">
    <source>
        <dbReference type="Proteomes" id="UP000669179"/>
    </source>
</evidence>
<dbReference type="AlphaFoldDB" id="A0A939PMX4"/>
<dbReference type="GO" id="GO:0016491">
    <property type="term" value="F:oxidoreductase activity"/>
    <property type="evidence" value="ECO:0007669"/>
    <property type="project" value="InterPro"/>
</dbReference>
<dbReference type="Pfam" id="PF03358">
    <property type="entry name" value="FMN_red"/>
    <property type="match status" value="1"/>
</dbReference>
<dbReference type="Proteomes" id="UP000669179">
    <property type="component" value="Unassembled WGS sequence"/>
</dbReference>
<evidence type="ECO:0000313" key="2">
    <source>
        <dbReference type="EMBL" id="MBO2453003.1"/>
    </source>
</evidence>
<protein>
    <submittedName>
        <fullName evidence="2">NAD(P)H-dependent oxidoreductase</fullName>
    </submittedName>
</protein>